<keyword evidence="6" id="KW-1185">Reference proteome</keyword>
<dbReference type="RefSeq" id="WP_111068052.1">
    <property type="nucleotide sequence ID" value="NZ_CP029830.1"/>
</dbReference>
<feature type="compositionally biased region" description="Pro residues" evidence="3">
    <location>
        <begin position="203"/>
        <end position="217"/>
    </location>
</feature>
<dbReference type="Pfam" id="PF02342">
    <property type="entry name" value="TerD"/>
    <property type="match status" value="1"/>
</dbReference>
<geneLocation type="plasmid" evidence="5 6">
    <name>unnamed1</name>
</geneLocation>
<evidence type="ECO:0000256" key="3">
    <source>
        <dbReference type="SAM" id="MobiDB-lite"/>
    </source>
</evidence>
<dbReference type="PANTHER" id="PTHR32097:SF4">
    <property type="entry name" value="GENERAL STRESS PROTEIN 16U"/>
    <property type="match status" value="1"/>
</dbReference>
<dbReference type="OrthoDB" id="570928at2"/>
<evidence type="ECO:0000256" key="2">
    <source>
        <dbReference type="ARBA" id="ARBA00022686"/>
    </source>
</evidence>
<dbReference type="InterPro" id="IPR051324">
    <property type="entry name" value="Stress/Tellurium_Resist"/>
</dbReference>
<protein>
    <submittedName>
        <fullName evidence="5">Stress protein</fullName>
    </submittedName>
</protein>
<feature type="domain" description="TerD" evidence="4">
    <location>
        <begin position="5"/>
        <end position="181"/>
    </location>
</feature>
<dbReference type="PANTHER" id="PTHR32097">
    <property type="entry name" value="CAMP-BINDING PROTEIN 1-RELATED"/>
    <property type="match status" value="1"/>
</dbReference>
<dbReference type="CDD" id="cd06974">
    <property type="entry name" value="TerD_like"/>
    <property type="match status" value="2"/>
</dbReference>
<reference evidence="5 6" key="1">
    <citation type="submission" date="2018-06" db="EMBL/GenBank/DDBJ databases">
        <title>Complete genome sequencing of Azospirillum sp. M2T2B2.</title>
        <authorList>
            <person name="Heo J."/>
            <person name="Kim S.-J."/>
            <person name="Kwon S.-W."/>
            <person name="Anandham R."/>
        </authorList>
    </citation>
    <scope>NUCLEOTIDE SEQUENCE [LARGE SCALE GENOMIC DNA]</scope>
    <source>
        <strain evidence="5 6">M2T2B2</strain>
        <plasmid evidence="5 6">unnamed1</plasmid>
    </source>
</reference>
<dbReference type="InterPro" id="IPR017115">
    <property type="entry name" value="Tellurite_resistance_TerA"/>
</dbReference>
<name>A0A2U9S793_9PROT</name>
<organism evidence="5 6">
    <name type="scientific">Azospirillum ramasamyi</name>
    <dbReference type="NCBI Taxonomy" id="682998"/>
    <lineage>
        <taxon>Bacteria</taxon>
        <taxon>Pseudomonadati</taxon>
        <taxon>Pseudomonadota</taxon>
        <taxon>Alphaproteobacteria</taxon>
        <taxon>Rhodospirillales</taxon>
        <taxon>Azospirillaceae</taxon>
        <taxon>Azospirillum</taxon>
    </lineage>
</organism>
<evidence type="ECO:0000313" key="6">
    <source>
        <dbReference type="Proteomes" id="UP000249605"/>
    </source>
</evidence>
<gene>
    <name evidence="5" type="ORF">DM194_13045</name>
</gene>
<dbReference type="Gene3D" id="2.60.60.30">
    <property type="entry name" value="sav2460 like domains"/>
    <property type="match status" value="2"/>
</dbReference>
<dbReference type="KEGG" id="azm:DM194_13045"/>
<feature type="region of interest" description="Disordered" evidence="3">
    <location>
        <begin position="189"/>
        <end position="219"/>
    </location>
</feature>
<dbReference type="InterPro" id="IPR003325">
    <property type="entry name" value="TerD"/>
</dbReference>
<proteinExistence type="inferred from homology"/>
<dbReference type="PIRSF" id="PIRSF037118">
    <property type="entry name" value="Tellurite_resistance_TerA"/>
    <property type="match status" value="1"/>
</dbReference>
<dbReference type="Proteomes" id="UP000249605">
    <property type="component" value="Plasmid unnamed1"/>
</dbReference>
<keyword evidence="5" id="KW-0614">Plasmid</keyword>
<dbReference type="AlphaFoldDB" id="A0A2U9S793"/>
<evidence type="ECO:0000259" key="4">
    <source>
        <dbReference type="Pfam" id="PF02342"/>
    </source>
</evidence>
<sequence length="423" mass="45373">MAVSALTPGANVAIPESDRIVVAIGWDPASQPGMEVDASAFMAGSDGKVPSDEHFVFYGSRTSPDGAVRFNPSASSAGSPDLQSFEIDLAKVPGRVEVIDICLTIHEGQARGQSFGNLRMVVARLLEPAANSEIARFDLPVVGMKETAITLGRIYRRNGQWKFRAVGQGFVGGLAPLARQYGVDVAEEASPVPAPVQEKPAASAPPPPSPPPQPAPAAKPVNLSKITLEKRGQSVSLEKKNAKGFGEILFNLNWNRRPKGGLFSGFRGNKGIDLDLGCLWELEDGEIGVVQALGEAWGDFRYEPFIQHAGDDRTGAAAEGENIRINGDQISKIKRILVFAFIYEGVPNWAAADGVATVKIPGNSDIEVRLDNPASGQGMCAIALIENDGGKLKVTKEERYFGNHKDMDRAYRWGLRWVAGSKD</sequence>
<evidence type="ECO:0000313" key="5">
    <source>
        <dbReference type="EMBL" id="AWU95282.1"/>
    </source>
</evidence>
<dbReference type="GO" id="GO:0046690">
    <property type="term" value="P:response to tellurium ion"/>
    <property type="evidence" value="ECO:0007669"/>
    <property type="project" value="UniProtKB-KW"/>
</dbReference>
<keyword evidence="2" id="KW-0778">Tellurium resistance</keyword>
<comment type="similarity">
    <text evidence="1">Belongs to the CAPAB/TerDEXZ family.</text>
</comment>
<dbReference type="EMBL" id="CP029830">
    <property type="protein sequence ID" value="AWU95282.1"/>
    <property type="molecule type" value="Genomic_DNA"/>
</dbReference>
<evidence type="ECO:0000256" key="1">
    <source>
        <dbReference type="ARBA" id="ARBA00008775"/>
    </source>
</evidence>
<accession>A0A2U9S793</accession>